<reference evidence="2" key="1">
    <citation type="journal article" date="2019" name="Int. J. Syst. Evol. Microbiol.">
        <title>The Global Catalogue of Microorganisms (GCM) 10K type strain sequencing project: providing services to taxonomists for standard genome sequencing and annotation.</title>
        <authorList>
            <consortium name="The Broad Institute Genomics Platform"/>
            <consortium name="The Broad Institute Genome Sequencing Center for Infectious Disease"/>
            <person name="Wu L."/>
            <person name="Ma J."/>
        </authorList>
    </citation>
    <scope>NUCLEOTIDE SEQUENCE [LARGE SCALE GENOMIC DNA]</scope>
    <source>
        <strain evidence="2">CGMCC 1.13587</strain>
    </source>
</reference>
<evidence type="ECO:0000313" key="2">
    <source>
        <dbReference type="Proteomes" id="UP001596111"/>
    </source>
</evidence>
<accession>A0ABW0T0R6</accession>
<dbReference type="Proteomes" id="UP001596111">
    <property type="component" value="Unassembled WGS sequence"/>
</dbReference>
<gene>
    <name evidence="1" type="ORF">ACFPPB_17640</name>
</gene>
<dbReference type="EMBL" id="JBHSNG010000027">
    <property type="protein sequence ID" value="MFC5582942.1"/>
    <property type="molecule type" value="Genomic_DNA"/>
</dbReference>
<name>A0ABW0T0R6_9GAMM</name>
<sequence>MNVQTAVPAPSVVVSTAAIDLMLGDLPTAHRAPPIGRRIAGQGCHGARKFSGTGCSTAVARAPRIRFVYFPTTDGNDRWTACHQHLVTAEVLLDRVLAAHAAGLRPMVPALDHAAEARAMVRPPRGLFHAATLEYRRWYHADGTARAQPLTQEALAAQLTATEGLSMEEARHRAARRSHALPAADQEWLIDRRHTPLQQRPLNQAEFHILVNAIDGVWHACAGASHGEHANRQIALRVAAMLGSLLDEYVASPFTVDALAQAFTECHLGHLRQTIENSRQAESASGVLLTGPKAWFAAKAARMRAEHQIGLAMSPKVFPELNLTVRPVIAVVGGRLRTFVHGWRRGDSSVAAAAPVFTAFG</sequence>
<dbReference type="RefSeq" id="WP_377329502.1">
    <property type="nucleotide sequence ID" value="NZ_JBHSNG010000027.1"/>
</dbReference>
<proteinExistence type="predicted"/>
<organism evidence="1 2">
    <name type="scientific">Rhodanobacter terrae</name>
    <dbReference type="NCBI Taxonomy" id="418647"/>
    <lineage>
        <taxon>Bacteria</taxon>
        <taxon>Pseudomonadati</taxon>
        <taxon>Pseudomonadota</taxon>
        <taxon>Gammaproteobacteria</taxon>
        <taxon>Lysobacterales</taxon>
        <taxon>Rhodanobacteraceae</taxon>
        <taxon>Rhodanobacter</taxon>
    </lineage>
</organism>
<comment type="caution">
    <text evidence="1">The sequence shown here is derived from an EMBL/GenBank/DDBJ whole genome shotgun (WGS) entry which is preliminary data.</text>
</comment>
<keyword evidence="2" id="KW-1185">Reference proteome</keyword>
<evidence type="ECO:0000313" key="1">
    <source>
        <dbReference type="EMBL" id="MFC5582942.1"/>
    </source>
</evidence>
<protein>
    <submittedName>
        <fullName evidence="1">Uncharacterized protein</fullName>
    </submittedName>
</protein>